<evidence type="ECO:0000313" key="1">
    <source>
        <dbReference type="EMBL" id="NDU94007.1"/>
    </source>
</evidence>
<dbReference type="Proteomes" id="UP000474175">
    <property type="component" value="Unassembled WGS sequence"/>
</dbReference>
<accession>A0A6L9L3L5</accession>
<organism evidence="1 2">
    <name type="scientific">Spirosoma terrae</name>
    <dbReference type="NCBI Taxonomy" id="1968276"/>
    <lineage>
        <taxon>Bacteria</taxon>
        <taxon>Pseudomonadati</taxon>
        <taxon>Bacteroidota</taxon>
        <taxon>Cytophagia</taxon>
        <taxon>Cytophagales</taxon>
        <taxon>Cytophagaceae</taxon>
        <taxon>Spirosoma</taxon>
    </lineage>
</organism>
<dbReference type="AlphaFoldDB" id="A0A6L9L3L5"/>
<keyword evidence="2" id="KW-1185">Reference proteome</keyword>
<comment type="caution">
    <text evidence="1">The sequence shown here is derived from an EMBL/GenBank/DDBJ whole genome shotgun (WGS) entry which is preliminary data.</text>
</comment>
<evidence type="ECO:0000313" key="2">
    <source>
        <dbReference type="Proteomes" id="UP000474175"/>
    </source>
</evidence>
<sequence>MKKVYIQLTASLIVFFLLSRSSYGLPNPIWHTGQLILWDKTVLEGDLSYNWSAEMVLLRQSDGRLCTFSAHQVNEFGWFDYTIHKHRNFVALPDNRSKQATRQTFFEICTDGTLSVVRRLRRPHGLLKKAFSNPSYYADQPQMAQNQEHFDYFVYDAGKLRSLDKFFVDIYEPLMTSYDQELREYVLKHNLNDRSLLGRLVLIDRYNQLVQQDPRTASAREARSSQD</sequence>
<dbReference type="RefSeq" id="WP_163943035.1">
    <property type="nucleotide sequence ID" value="NZ_JAAFZH010000001.1"/>
</dbReference>
<name>A0A6L9L3L5_9BACT</name>
<reference evidence="1 2" key="1">
    <citation type="submission" date="2020-02" db="EMBL/GenBank/DDBJ databases">
        <title>Draft genome sequence of two Spirosoma agri KCTC 52727 and Spirosoma terrae KCTC 52035.</title>
        <authorList>
            <person name="Rojas J."/>
            <person name="Ambika Manirajan B."/>
            <person name="Suarez C."/>
            <person name="Ratering S."/>
            <person name="Schnell S."/>
        </authorList>
    </citation>
    <scope>NUCLEOTIDE SEQUENCE [LARGE SCALE GENOMIC DNA]</scope>
    <source>
        <strain evidence="1 2">KCTC 52035</strain>
    </source>
</reference>
<dbReference type="EMBL" id="JAAFZH010000001">
    <property type="protein sequence ID" value="NDU94007.1"/>
    <property type="molecule type" value="Genomic_DNA"/>
</dbReference>
<protein>
    <submittedName>
        <fullName evidence="1">Uncharacterized protein</fullName>
    </submittedName>
</protein>
<gene>
    <name evidence="1" type="ORF">GK108_03910</name>
</gene>
<proteinExistence type="predicted"/>